<protein>
    <submittedName>
        <fullName evidence="2">Uncharacterized protein</fullName>
    </submittedName>
</protein>
<feature type="compositionally biased region" description="Polar residues" evidence="1">
    <location>
        <begin position="1"/>
        <end position="13"/>
    </location>
</feature>
<proteinExistence type="predicted"/>
<feature type="region of interest" description="Disordered" evidence="1">
    <location>
        <begin position="1"/>
        <end position="24"/>
    </location>
</feature>
<feature type="region of interest" description="Disordered" evidence="1">
    <location>
        <begin position="41"/>
        <end position="76"/>
    </location>
</feature>
<sequence>MIHGTDNCSTTEPTVDLSAPAQVSKPQIRRSIIEELHRACANKLPPPPRRMFGMEMLSGPEHQPQSPLRSQGIRGGSMIDMHPVVCTTDVYPFRHTNIHE</sequence>
<organism evidence="2 3">
    <name type="scientific">Coccomyxa subellipsoidea</name>
    <dbReference type="NCBI Taxonomy" id="248742"/>
    <lineage>
        <taxon>Eukaryota</taxon>
        <taxon>Viridiplantae</taxon>
        <taxon>Chlorophyta</taxon>
        <taxon>core chlorophytes</taxon>
        <taxon>Trebouxiophyceae</taxon>
        <taxon>Trebouxiophyceae incertae sedis</taxon>
        <taxon>Coccomyxaceae</taxon>
        <taxon>Coccomyxa</taxon>
    </lineage>
</organism>
<evidence type="ECO:0000256" key="1">
    <source>
        <dbReference type="SAM" id="MobiDB-lite"/>
    </source>
</evidence>
<gene>
    <name evidence="2" type="ORF">WJX75_002480</name>
</gene>
<accession>A0ABR2YEQ0</accession>
<keyword evidence="3" id="KW-1185">Reference proteome</keyword>
<dbReference type="Proteomes" id="UP001491310">
    <property type="component" value="Unassembled WGS sequence"/>
</dbReference>
<dbReference type="EMBL" id="JALJOT010000013">
    <property type="protein sequence ID" value="KAK9904009.1"/>
    <property type="molecule type" value="Genomic_DNA"/>
</dbReference>
<evidence type="ECO:0000313" key="2">
    <source>
        <dbReference type="EMBL" id="KAK9904009.1"/>
    </source>
</evidence>
<evidence type="ECO:0000313" key="3">
    <source>
        <dbReference type="Proteomes" id="UP001491310"/>
    </source>
</evidence>
<reference evidence="2 3" key="1">
    <citation type="journal article" date="2024" name="Nat. Commun.">
        <title>Phylogenomics reveals the evolutionary origins of lichenization in chlorophyte algae.</title>
        <authorList>
            <person name="Puginier C."/>
            <person name="Libourel C."/>
            <person name="Otte J."/>
            <person name="Skaloud P."/>
            <person name="Haon M."/>
            <person name="Grisel S."/>
            <person name="Petersen M."/>
            <person name="Berrin J.G."/>
            <person name="Delaux P.M."/>
            <person name="Dal Grande F."/>
            <person name="Keller J."/>
        </authorList>
    </citation>
    <scope>NUCLEOTIDE SEQUENCE [LARGE SCALE GENOMIC DNA]</scope>
    <source>
        <strain evidence="2 3">SAG 216-7</strain>
    </source>
</reference>
<comment type="caution">
    <text evidence="2">The sequence shown here is derived from an EMBL/GenBank/DDBJ whole genome shotgun (WGS) entry which is preliminary data.</text>
</comment>
<name>A0ABR2YEQ0_9CHLO</name>